<dbReference type="Pfam" id="PF03732">
    <property type="entry name" value="Retrotrans_gag"/>
    <property type="match status" value="1"/>
</dbReference>
<proteinExistence type="predicted"/>
<gene>
    <name evidence="2" type="ORF">AYI69_g6745</name>
</gene>
<evidence type="ECO:0000313" key="2">
    <source>
        <dbReference type="EMBL" id="OMJ19143.1"/>
    </source>
</evidence>
<accession>A0A1R1XWT8</accession>
<keyword evidence="3" id="KW-1185">Reference proteome</keyword>
<dbReference type="AlphaFoldDB" id="A0A1R1XWT8"/>
<sequence>MVMFDAIITEDAPATTNYEEFSAVFNSNFSDSRYALKSTNQLNKIYQGKRSVAEYASEFRNLAKISEFNEKALIMQFQRELKGRILGILINSPLSNSISELIYVSVDIDNRIASRDTFRQKYVPRYDNNAYRQYQPYPSNQYTRHNDLSNNITHQATNSHDGTHIDIEALKVRPRRPLSREEKIRRFENGLCLYPASDKHIARDCGLCPQSLKAKTQQ</sequence>
<dbReference type="Proteomes" id="UP000187429">
    <property type="component" value="Unassembled WGS sequence"/>
</dbReference>
<comment type="caution">
    <text evidence="2">The sequence shown here is derived from an EMBL/GenBank/DDBJ whole genome shotgun (WGS) entry which is preliminary data.</text>
</comment>
<reference evidence="3" key="1">
    <citation type="submission" date="2017-01" db="EMBL/GenBank/DDBJ databases">
        <authorList>
            <person name="Wang Y."/>
            <person name="White M."/>
            <person name="Kvist S."/>
            <person name="Moncalvo J.-M."/>
        </authorList>
    </citation>
    <scope>NUCLEOTIDE SEQUENCE [LARGE SCALE GENOMIC DNA]</scope>
    <source>
        <strain evidence="3">ID-206-W2</strain>
    </source>
</reference>
<evidence type="ECO:0000313" key="3">
    <source>
        <dbReference type="Proteomes" id="UP000187429"/>
    </source>
</evidence>
<evidence type="ECO:0000259" key="1">
    <source>
        <dbReference type="Pfam" id="PF03732"/>
    </source>
</evidence>
<organism evidence="2 3">
    <name type="scientific">Smittium culicis</name>
    <dbReference type="NCBI Taxonomy" id="133412"/>
    <lineage>
        <taxon>Eukaryota</taxon>
        <taxon>Fungi</taxon>
        <taxon>Fungi incertae sedis</taxon>
        <taxon>Zoopagomycota</taxon>
        <taxon>Kickxellomycotina</taxon>
        <taxon>Harpellomycetes</taxon>
        <taxon>Harpellales</taxon>
        <taxon>Legeriomycetaceae</taxon>
        <taxon>Smittium</taxon>
    </lineage>
</organism>
<feature type="domain" description="Retrotransposon gag" evidence="1">
    <location>
        <begin position="13"/>
        <end position="81"/>
    </location>
</feature>
<name>A0A1R1XWT8_9FUNG</name>
<dbReference type="InterPro" id="IPR005162">
    <property type="entry name" value="Retrotrans_gag_dom"/>
</dbReference>
<protein>
    <recommendedName>
        <fullName evidence="1">Retrotransposon gag domain-containing protein</fullName>
    </recommendedName>
</protein>
<dbReference type="EMBL" id="LSSM01003091">
    <property type="protein sequence ID" value="OMJ19143.1"/>
    <property type="molecule type" value="Genomic_DNA"/>
</dbReference>